<protein>
    <recommendedName>
        <fullName evidence="3">N-acetyltransferase domain-containing protein</fullName>
    </recommendedName>
</protein>
<name>A0A0C2Z9S3_HEBCY</name>
<dbReference type="PROSITE" id="PS51186">
    <property type="entry name" value="GNAT"/>
    <property type="match status" value="1"/>
</dbReference>
<dbReference type="InterPro" id="IPR036770">
    <property type="entry name" value="Ankyrin_rpt-contain_sf"/>
</dbReference>
<feature type="domain" description="N-acetyltransferase" evidence="3">
    <location>
        <begin position="50"/>
        <end position="228"/>
    </location>
</feature>
<evidence type="ECO:0000259" key="3">
    <source>
        <dbReference type="PROSITE" id="PS51186"/>
    </source>
</evidence>
<dbReference type="OrthoDB" id="508139at2759"/>
<dbReference type="Proteomes" id="UP000053424">
    <property type="component" value="Unassembled WGS sequence"/>
</dbReference>
<proteinExistence type="predicted"/>
<gene>
    <name evidence="4" type="ORF">M413DRAFT_439023</name>
</gene>
<dbReference type="PROSITE" id="PS50297">
    <property type="entry name" value="ANK_REP_REGION"/>
    <property type="match status" value="1"/>
</dbReference>
<organism evidence="4 5">
    <name type="scientific">Hebeloma cylindrosporum</name>
    <dbReference type="NCBI Taxonomy" id="76867"/>
    <lineage>
        <taxon>Eukaryota</taxon>
        <taxon>Fungi</taxon>
        <taxon>Dikarya</taxon>
        <taxon>Basidiomycota</taxon>
        <taxon>Agaricomycotina</taxon>
        <taxon>Agaricomycetes</taxon>
        <taxon>Agaricomycetidae</taxon>
        <taxon>Agaricales</taxon>
        <taxon>Agaricineae</taxon>
        <taxon>Hymenogastraceae</taxon>
        <taxon>Hebeloma</taxon>
    </lineage>
</organism>
<dbReference type="PROSITE" id="PS50088">
    <property type="entry name" value="ANK_REPEAT"/>
    <property type="match status" value="1"/>
</dbReference>
<feature type="region of interest" description="Disordered" evidence="2">
    <location>
        <begin position="217"/>
        <end position="242"/>
    </location>
</feature>
<dbReference type="Gene3D" id="1.25.40.20">
    <property type="entry name" value="Ankyrin repeat-containing domain"/>
    <property type="match status" value="1"/>
</dbReference>
<dbReference type="SUPFAM" id="SSF48403">
    <property type="entry name" value="Ankyrin repeat"/>
    <property type="match status" value="1"/>
</dbReference>
<reference evidence="5" key="2">
    <citation type="submission" date="2015-01" db="EMBL/GenBank/DDBJ databases">
        <title>Evolutionary Origins and Diversification of the Mycorrhizal Mutualists.</title>
        <authorList>
            <consortium name="DOE Joint Genome Institute"/>
            <consortium name="Mycorrhizal Genomics Consortium"/>
            <person name="Kohler A."/>
            <person name="Kuo A."/>
            <person name="Nagy L.G."/>
            <person name="Floudas D."/>
            <person name="Copeland A."/>
            <person name="Barry K.W."/>
            <person name="Cichocki N."/>
            <person name="Veneault-Fourrey C."/>
            <person name="LaButti K."/>
            <person name="Lindquist E.A."/>
            <person name="Lipzen A."/>
            <person name="Lundell T."/>
            <person name="Morin E."/>
            <person name="Murat C."/>
            <person name="Riley R."/>
            <person name="Ohm R."/>
            <person name="Sun H."/>
            <person name="Tunlid A."/>
            <person name="Henrissat B."/>
            <person name="Grigoriev I.V."/>
            <person name="Hibbett D.S."/>
            <person name="Martin F."/>
        </authorList>
    </citation>
    <scope>NUCLEOTIDE SEQUENCE [LARGE SCALE GENOMIC DNA]</scope>
    <source>
        <strain evidence="5">h7</strain>
    </source>
</reference>
<keyword evidence="5" id="KW-1185">Reference proteome</keyword>
<dbReference type="SUPFAM" id="SSF55729">
    <property type="entry name" value="Acyl-CoA N-acyltransferases (Nat)"/>
    <property type="match status" value="1"/>
</dbReference>
<dbReference type="GO" id="GO:0016747">
    <property type="term" value="F:acyltransferase activity, transferring groups other than amino-acyl groups"/>
    <property type="evidence" value="ECO:0007669"/>
    <property type="project" value="InterPro"/>
</dbReference>
<dbReference type="STRING" id="686832.A0A0C2Z9S3"/>
<dbReference type="InterPro" id="IPR016181">
    <property type="entry name" value="Acyl_CoA_acyltransferase"/>
</dbReference>
<accession>A0A0C2Z9S3</accession>
<feature type="non-terminal residue" evidence="4">
    <location>
        <position position="599"/>
    </location>
</feature>
<evidence type="ECO:0000313" key="4">
    <source>
        <dbReference type="EMBL" id="KIM49897.1"/>
    </source>
</evidence>
<evidence type="ECO:0000256" key="1">
    <source>
        <dbReference type="PROSITE-ProRule" id="PRU00023"/>
    </source>
</evidence>
<dbReference type="InterPro" id="IPR002110">
    <property type="entry name" value="Ankyrin_rpt"/>
</dbReference>
<reference evidence="4 5" key="1">
    <citation type="submission" date="2014-04" db="EMBL/GenBank/DDBJ databases">
        <authorList>
            <consortium name="DOE Joint Genome Institute"/>
            <person name="Kuo A."/>
            <person name="Gay G."/>
            <person name="Dore J."/>
            <person name="Kohler A."/>
            <person name="Nagy L.G."/>
            <person name="Floudas D."/>
            <person name="Copeland A."/>
            <person name="Barry K.W."/>
            <person name="Cichocki N."/>
            <person name="Veneault-Fourrey C."/>
            <person name="LaButti K."/>
            <person name="Lindquist E.A."/>
            <person name="Lipzen A."/>
            <person name="Lundell T."/>
            <person name="Morin E."/>
            <person name="Murat C."/>
            <person name="Sun H."/>
            <person name="Tunlid A."/>
            <person name="Henrissat B."/>
            <person name="Grigoriev I.V."/>
            <person name="Hibbett D.S."/>
            <person name="Martin F."/>
            <person name="Nordberg H.P."/>
            <person name="Cantor M.N."/>
            <person name="Hua S.X."/>
        </authorList>
    </citation>
    <scope>NUCLEOTIDE SEQUENCE [LARGE SCALE GENOMIC DNA]</scope>
    <source>
        <strain evidence="5">h7</strain>
    </source>
</reference>
<dbReference type="CDD" id="cd04301">
    <property type="entry name" value="NAT_SF"/>
    <property type="match status" value="1"/>
</dbReference>
<sequence length="599" mass="67089">MASIQLKLSECTPKFTVVKHDEYPERMQYLNATLMHPTLGELATARCLQISARLRFKNAGDFLEIMDEDSQELHEFSVGLFDKNSNIRPWLVDGGPKSGSGCWGTELSVGDMLYIEDFRVTEDFRRRGVGSWLLQEVLTSSHMGYRGHAYCWPTPLDSTKDKAEWMKEQAAITAFYRKVLIPILSLRSVPQLPTHLLSPQNGFRRVGLTPFLAYSPEPSHPSHSLPIESDPETPSIDFESTNLDAPDLTADEICTQYPLHAEIATNKSPSVGQAIRDAHQIDAGSVHTRDVNGLTPLHVAANTENVHALRVLLDFDMTEDLKHAKNKDGETPLEGLESSMRSTKEFMETLVGVWKGYSDEGLRCEFLLKRAMGLPMLADEEGEYMKKRKFGCTCGMCAGGWLSPRMRFQLLAQSELQADMLRQEESSFKPRQPLSASELFHSSLDYLPVPLQREIYKSFYVGFYTIFDGISRILRTPNAIPTPQAVRTAALDIDPRAVSFYLGKGGQVEYVLDATVDISKEQSSLGYGTFEETFDVDESEEGEEGLGYRKLVKCANDLEFGGVRLGVGLAAGVRWGPYYTDIEEEEGMEVDEYDDSDSD</sequence>
<feature type="repeat" description="ANK" evidence="1">
    <location>
        <begin position="292"/>
        <end position="324"/>
    </location>
</feature>
<dbReference type="EMBL" id="KN831768">
    <property type="protein sequence ID" value="KIM49897.1"/>
    <property type="molecule type" value="Genomic_DNA"/>
</dbReference>
<dbReference type="InterPro" id="IPR000182">
    <property type="entry name" value="GNAT_dom"/>
</dbReference>
<evidence type="ECO:0000313" key="5">
    <source>
        <dbReference type="Proteomes" id="UP000053424"/>
    </source>
</evidence>
<keyword evidence="1" id="KW-0040">ANK repeat</keyword>
<dbReference type="HOGENOM" id="CLU_461560_0_0_1"/>
<feature type="compositionally biased region" description="Low complexity" evidence="2">
    <location>
        <begin position="217"/>
        <end position="228"/>
    </location>
</feature>
<evidence type="ECO:0000256" key="2">
    <source>
        <dbReference type="SAM" id="MobiDB-lite"/>
    </source>
</evidence>
<dbReference type="AlphaFoldDB" id="A0A0C2Z9S3"/>